<evidence type="ECO:0000313" key="1">
    <source>
        <dbReference type="EMBL" id="MFD0762712.1"/>
    </source>
</evidence>
<accession>A0ABW2Z928</accession>
<protein>
    <submittedName>
        <fullName evidence="1">Uncharacterized protein</fullName>
    </submittedName>
</protein>
<name>A0ABW2Z928_9FLAO</name>
<comment type="caution">
    <text evidence="1">The sequence shown here is derived from an EMBL/GenBank/DDBJ whole genome shotgun (WGS) entry which is preliminary data.</text>
</comment>
<dbReference type="PROSITE" id="PS51257">
    <property type="entry name" value="PROKAR_LIPOPROTEIN"/>
    <property type="match status" value="1"/>
</dbReference>
<organism evidence="1 2">
    <name type="scientific">Lutibacter aestuarii</name>
    <dbReference type="NCBI Taxonomy" id="861111"/>
    <lineage>
        <taxon>Bacteria</taxon>
        <taxon>Pseudomonadati</taxon>
        <taxon>Bacteroidota</taxon>
        <taxon>Flavobacteriia</taxon>
        <taxon>Flavobacteriales</taxon>
        <taxon>Flavobacteriaceae</taxon>
        <taxon>Lutibacter</taxon>
    </lineage>
</organism>
<reference evidence="2" key="1">
    <citation type="journal article" date="2019" name="Int. J. Syst. Evol. Microbiol.">
        <title>The Global Catalogue of Microorganisms (GCM) 10K type strain sequencing project: providing services to taxonomists for standard genome sequencing and annotation.</title>
        <authorList>
            <consortium name="The Broad Institute Genomics Platform"/>
            <consortium name="The Broad Institute Genome Sequencing Center for Infectious Disease"/>
            <person name="Wu L."/>
            <person name="Ma J."/>
        </authorList>
    </citation>
    <scope>NUCLEOTIDE SEQUENCE [LARGE SCALE GENOMIC DNA]</scope>
    <source>
        <strain evidence="2">CCUG 60022</strain>
    </source>
</reference>
<dbReference type="RefSeq" id="WP_386783143.1">
    <property type="nucleotide sequence ID" value="NZ_JBHTIC010000017.1"/>
</dbReference>
<proteinExistence type="predicted"/>
<keyword evidence="2" id="KW-1185">Reference proteome</keyword>
<gene>
    <name evidence="1" type="ORF">ACFQZW_11525</name>
</gene>
<dbReference type="Proteomes" id="UP001597032">
    <property type="component" value="Unassembled WGS sequence"/>
</dbReference>
<dbReference type="EMBL" id="JBHTIC010000017">
    <property type="protein sequence ID" value="MFD0762712.1"/>
    <property type="molecule type" value="Genomic_DNA"/>
</dbReference>
<sequence>MKKQALLLMIGLLLFAGCSKESDEQITEVTFSDLIIGKWKLTMALIFFSIINIFASTGSG</sequence>
<evidence type="ECO:0000313" key="2">
    <source>
        <dbReference type="Proteomes" id="UP001597032"/>
    </source>
</evidence>